<keyword evidence="4" id="KW-1185">Reference proteome</keyword>
<dbReference type="GO" id="GO:0010181">
    <property type="term" value="F:FMN binding"/>
    <property type="evidence" value="ECO:0007669"/>
    <property type="project" value="InterPro"/>
</dbReference>
<feature type="domain" description="Flavin reductase like" evidence="2">
    <location>
        <begin position="12"/>
        <end position="153"/>
    </location>
</feature>
<name>A0A1N7SJH3_9BURK</name>
<dbReference type="RefSeq" id="WP_087737624.1">
    <property type="nucleotide sequence ID" value="NZ_CYGY02000059.1"/>
</dbReference>
<protein>
    <submittedName>
        <fullName evidence="3">Flavin reductase domain-containing protein</fullName>
    </submittedName>
</protein>
<evidence type="ECO:0000256" key="1">
    <source>
        <dbReference type="ARBA" id="ARBA00023002"/>
    </source>
</evidence>
<keyword evidence="1" id="KW-0560">Oxidoreductase</keyword>
<proteinExistence type="predicted"/>
<dbReference type="OrthoDB" id="9792858at2"/>
<dbReference type="SMART" id="SM00903">
    <property type="entry name" value="Flavin_Reduct"/>
    <property type="match status" value="1"/>
</dbReference>
<dbReference type="SUPFAM" id="SSF50475">
    <property type="entry name" value="FMN-binding split barrel"/>
    <property type="match status" value="1"/>
</dbReference>
<dbReference type="AlphaFoldDB" id="A0A1N7SJH3"/>
<comment type="caution">
    <text evidence="3">The sequence shown here is derived from an EMBL/GenBank/DDBJ whole genome shotgun (WGS) entry which is preliminary data.</text>
</comment>
<reference evidence="3" key="1">
    <citation type="submission" date="2016-12" db="EMBL/GenBank/DDBJ databases">
        <authorList>
            <person name="Moulin L."/>
        </authorList>
    </citation>
    <scope>NUCLEOTIDE SEQUENCE [LARGE SCALE GENOMIC DNA]</scope>
    <source>
        <strain evidence="3">STM 7183</strain>
    </source>
</reference>
<dbReference type="InterPro" id="IPR012349">
    <property type="entry name" value="Split_barrel_FMN-bd"/>
</dbReference>
<dbReference type="PANTHER" id="PTHR30466">
    <property type="entry name" value="FLAVIN REDUCTASE"/>
    <property type="match status" value="1"/>
</dbReference>
<dbReference type="InterPro" id="IPR050268">
    <property type="entry name" value="NADH-dep_flavin_reductase"/>
</dbReference>
<dbReference type="Pfam" id="PF01613">
    <property type="entry name" value="Flavin_Reduct"/>
    <property type="match status" value="1"/>
</dbReference>
<dbReference type="PANTHER" id="PTHR30466:SF1">
    <property type="entry name" value="FMN REDUCTASE (NADH) RUTF"/>
    <property type="match status" value="1"/>
</dbReference>
<evidence type="ECO:0000313" key="3">
    <source>
        <dbReference type="EMBL" id="SIT47574.1"/>
    </source>
</evidence>
<gene>
    <name evidence="3" type="ORF">BN2476_590016</name>
</gene>
<dbReference type="Gene3D" id="2.30.110.10">
    <property type="entry name" value="Electron Transport, Fmn-binding Protein, Chain A"/>
    <property type="match status" value="1"/>
</dbReference>
<evidence type="ECO:0000259" key="2">
    <source>
        <dbReference type="SMART" id="SM00903"/>
    </source>
</evidence>
<sequence length="187" mass="20493">MKIDPEEFRKGLRAFTTGVTVVSMPDGKGGMHGMTASSFAAVSVNPQLVAVSIAKTAKSHVLLSGDNCYAINILGEHQGFQGHYFANRMQERWDPPHEWVDGTPILTGTMGWFLCRRWAAYEGGDHTILVGEALKIHRTDDRPLVCNRGMFYSLGPPVEAVKPELHGASLSRHVHAENATSPIKEQA</sequence>
<dbReference type="Proteomes" id="UP000195569">
    <property type="component" value="Unassembled WGS sequence"/>
</dbReference>
<organism evidence="3 4">
    <name type="scientific">Paraburkholderia piptadeniae</name>
    <dbReference type="NCBI Taxonomy" id="1701573"/>
    <lineage>
        <taxon>Bacteria</taxon>
        <taxon>Pseudomonadati</taxon>
        <taxon>Pseudomonadota</taxon>
        <taxon>Betaproteobacteria</taxon>
        <taxon>Burkholderiales</taxon>
        <taxon>Burkholderiaceae</taxon>
        <taxon>Paraburkholderia</taxon>
    </lineage>
</organism>
<dbReference type="GO" id="GO:0042602">
    <property type="term" value="F:riboflavin reductase (NADPH) activity"/>
    <property type="evidence" value="ECO:0007669"/>
    <property type="project" value="TreeGrafter"/>
</dbReference>
<dbReference type="InterPro" id="IPR002563">
    <property type="entry name" value="Flavin_Rdtase-like_dom"/>
</dbReference>
<evidence type="ECO:0000313" key="4">
    <source>
        <dbReference type="Proteomes" id="UP000195569"/>
    </source>
</evidence>
<dbReference type="EMBL" id="CYGY02000059">
    <property type="protein sequence ID" value="SIT47574.1"/>
    <property type="molecule type" value="Genomic_DNA"/>
</dbReference>
<accession>A0A1N7SJH3</accession>